<comment type="caution">
    <text evidence="8">The sequence shown here is derived from an EMBL/GenBank/DDBJ whole genome shotgun (WGS) entry which is preliminary data.</text>
</comment>
<feature type="domain" description="Disease resistance protein winged helix" evidence="6">
    <location>
        <begin position="434"/>
        <end position="503"/>
    </location>
</feature>
<dbReference type="Proteomes" id="UP000283530">
    <property type="component" value="Unassembled WGS sequence"/>
</dbReference>
<feature type="domain" description="NB-ARC" evidence="4">
    <location>
        <begin position="176"/>
        <end position="349"/>
    </location>
</feature>
<dbReference type="OrthoDB" id="690341at2759"/>
<dbReference type="Gene3D" id="1.10.10.10">
    <property type="entry name" value="Winged helix-like DNA-binding domain superfamily/Winged helix DNA-binding domain"/>
    <property type="match status" value="1"/>
</dbReference>
<protein>
    <submittedName>
        <fullName evidence="8">Disease resistance protein RPM1-like protein</fullName>
    </submittedName>
</protein>
<reference evidence="8 9" key="1">
    <citation type="journal article" date="2019" name="Nat. Plants">
        <title>Stout camphor tree genome fills gaps in understanding of flowering plant genome evolution.</title>
        <authorList>
            <person name="Chaw S.M."/>
            <person name="Liu Y.C."/>
            <person name="Wu Y.W."/>
            <person name="Wang H.Y."/>
            <person name="Lin C.I."/>
            <person name="Wu C.S."/>
            <person name="Ke H.M."/>
            <person name="Chang L.Y."/>
            <person name="Hsu C.Y."/>
            <person name="Yang H.T."/>
            <person name="Sudianto E."/>
            <person name="Hsu M.H."/>
            <person name="Wu K.P."/>
            <person name="Wang L.N."/>
            <person name="Leebens-Mack J.H."/>
            <person name="Tsai I.J."/>
        </authorList>
    </citation>
    <scope>NUCLEOTIDE SEQUENCE [LARGE SCALE GENOMIC DNA]</scope>
    <source>
        <strain evidence="9">cv. Chaw 1501</strain>
        <tissue evidence="8">Young leaves</tissue>
    </source>
</reference>
<dbReference type="FunFam" id="3.40.50.300:FF:001091">
    <property type="entry name" value="Probable disease resistance protein At1g61300"/>
    <property type="match status" value="1"/>
</dbReference>
<name>A0A443N664_9MAGN</name>
<dbReference type="InterPro" id="IPR027417">
    <property type="entry name" value="P-loop_NTPase"/>
</dbReference>
<dbReference type="GO" id="GO:0043531">
    <property type="term" value="F:ADP binding"/>
    <property type="evidence" value="ECO:0007669"/>
    <property type="project" value="InterPro"/>
</dbReference>
<dbReference type="InterPro" id="IPR044974">
    <property type="entry name" value="Disease_R_plants"/>
</dbReference>
<dbReference type="Gene3D" id="3.40.50.300">
    <property type="entry name" value="P-loop containing nucleotide triphosphate hydrolases"/>
    <property type="match status" value="1"/>
</dbReference>
<dbReference type="PANTHER" id="PTHR23155:SF1232">
    <property type="entry name" value="OS09G0270700 PROTEIN"/>
    <property type="match status" value="1"/>
</dbReference>
<dbReference type="STRING" id="337451.A0A443N664"/>
<dbReference type="Pfam" id="PF23559">
    <property type="entry name" value="WHD_DRP"/>
    <property type="match status" value="1"/>
</dbReference>
<organism evidence="8 9">
    <name type="scientific">Cinnamomum micranthum f. kanehirae</name>
    <dbReference type="NCBI Taxonomy" id="337451"/>
    <lineage>
        <taxon>Eukaryota</taxon>
        <taxon>Viridiplantae</taxon>
        <taxon>Streptophyta</taxon>
        <taxon>Embryophyta</taxon>
        <taxon>Tracheophyta</taxon>
        <taxon>Spermatophyta</taxon>
        <taxon>Magnoliopsida</taxon>
        <taxon>Magnoliidae</taxon>
        <taxon>Laurales</taxon>
        <taxon>Lauraceae</taxon>
        <taxon>Cinnamomum</taxon>
    </lineage>
</organism>
<evidence type="ECO:0000313" key="8">
    <source>
        <dbReference type="EMBL" id="RWR74005.1"/>
    </source>
</evidence>
<evidence type="ECO:0000259" key="5">
    <source>
        <dbReference type="Pfam" id="PF18052"/>
    </source>
</evidence>
<dbReference type="PRINTS" id="PR00364">
    <property type="entry name" value="DISEASERSIST"/>
</dbReference>
<dbReference type="CDD" id="cd14798">
    <property type="entry name" value="RX-CC_like"/>
    <property type="match status" value="1"/>
</dbReference>
<keyword evidence="3" id="KW-0611">Plant defense</keyword>
<dbReference type="SUPFAM" id="SSF52058">
    <property type="entry name" value="L domain-like"/>
    <property type="match status" value="1"/>
</dbReference>
<dbReference type="InterPro" id="IPR038005">
    <property type="entry name" value="RX-like_CC"/>
</dbReference>
<dbReference type="InterPro" id="IPR041118">
    <property type="entry name" value="Rx_N"/>
</dbReference>
<evidence type="ECO:0000256" key="1">
    <source>
        <dbReference type="ARBA" id="ARBA00022737"/>
    </source>
</evidence>
<dbReference type="PANTHER" id="PTHR23155">
    <property type="entry name" value="DISEASE RESISTANCE PROTEIN RP"/>
    <property type="match status" value="1"/>
</dbReference>
<dbReference type="InterPro" id="IPR032675">
    <property type="entry name" value="LRR_dom_sf"/>
</dbReference>
<keyword evidence="1" id="KW-0677">Repeat</keyword>
<dbReference type="Pfam" id="PF23598">
    <property type="entry name" value="LRR_14"/>
    <property type="match status" value="1"/>
</dbReference>
<dbReference type="Pfam" id="PF18052">
    <property type="entry name" value="Rx_N"/>
    <property type="match status" value="1"/>
</dbReference>
<evidence type="ECO:0000259" key="7">
    <source>
        <dbReference type="Pfam" id="PF23598"/>
    </source>
</evidence>
<keyword evidence="9" id="KW-1185">Reference proteome</keyword>
<dbReference type="Gene3D" id="1.10.8.430">
    <property type="entry name" value="Helical domain of apoptotic protease-activating factors"/>
    <property type="match status" value="1"/>
</dbReference>
<gene>
    <name evidence="8" type="ORF">CKAN_00231600</name>
</gene>
<feature type="domain" description="Disease resistance N-terminal" evidence="5">
    <location>
        <begin position="5"/>
        <end position="90"/>
    </location>
</feature>
<dbReference type="InterPro" id="IPR036388">
    <property type="entry name" value="WH-like_DNA-bd_sf"/>
</dbReference>
<dbReference type="InterPro" id="IPR055414">
    <property type="entry name" value="LRR_R13L4/SHOC2-like"/>
</dbReference>
<dbReference type="EMBL" id="QPKB01000001">
    <property type="protein sequence ID" value="RWR74005.1"/>
    <property type="molecule type" value="Genomic_DNA"/>
</dbReference>
<dbReference type="Gene3D" id="1.20.5.4130">
    <property type="match status" value="1"/>
</dbReference>
<dbReference type="InterPro" id="IPR058922">
    <property type="entry name" value="WHD_DRP"/>
</dbReference>
<dbReference type="GO" id="GO:0098542">
    <property type="term" value="P:defense response to other organism"/>
    <property type="evidence" value="ECO:0007669"/>
    <property type="project" value="TreeGrafter"/>
</dbReference>
<feature type="domain" description="Disease resistance R13L4/SHOC-2-like LRR" evidence="7">
    <location>
        <begin position="547"/>
        <end position="857"/>
    </location>
</feature>
<evidence type="ECO:0000259" key="4">
    <source>
        <dbReference type="Pfam" id="PF00931"/>
    </source>
</evidence>
<proteinExistence type="predicted"/>
<dbReference type="Pfam" id="PF00931">
    <property type="entry name" value="NB-ARC"/>
    <property type="match status" value="1"/>
</dbReference>
<dbReference type="InterPro" id="IPR002182">
    <property type="entry name" value="NB-ARC"/>
</dbReference>
<evidence type="ECO:0000256" key="2">
    <source>
        <dbReference type="ARBA" id="ARBA00022741"/>
    </source>
</evidence>
<evidence type="ECO:0000256" key="3">
    <source>
        <dbReference type="ARBA" id="ARBA00022821"/>
    </source>
</evidence>
<evidence type="ECO:0000259" key="6">
    <source>
        <dbReference type="Pfam" id="PF23559"/>
    </source>
</evidence>
<keyword evidence="2" id="KW-0547">Nucleotide-binding</keyword>
<dbReference type="AlphaFoldDB" id="A0A443N664"/>
<accession>A0A443N664</accession>
<dbReference type="InterPro" id="IPR042197">
    <property type="entry name" value="Apaf_helical"/>
</dbReference>
<evidence type="ECO:0000313" key="9">
    <source>
        <dbReference type="Proteomes" id="UP000283530"/>
    </source>
</evidence>
<sequence length="925" mass="106468">MAETAVGFLLQTLGSLVQHEASLLRGFHTNINEIQLELQSMRSFLKDADRRERSDDDDGARTWVKQIREATYKVEDIIDMYMWQIAKQHTGGGLIRRALYNTLLFPKHYCYKRQIASELQAIKSEIHGISERRQRYGFHEEGQTSKIKNDGENWQRSKEYLQFIQDEEIVGIDEYKDILIGELTDERPKRVVVAVVGMGGLGKTTLVTKVYDSPHVKNHFECHAWITVSQSYKLDELMRNMIMELYKSNKEAVPAGIDKMKGGHLVQAAVNYLQNKRYVIVLDDVWETIDWNHIRVAFPNNRCGSRIMLTTRISDVALSFQAENILYLEPLGEDDAWLLFCNRAFSNKSSPPELESYAKSLVQKCDGLPLAIVTIGGLMLTKEKSSLEWRKVENSLSWQLSNNKKLGGMKNILLLSFVDLPYNLKYCFLYFGHFPEDYQISDFKLIRLWVAEGFIEEREGHTLEEVAKDYIKELTCRSMLQITEDDFLPIRRVQMHDVLRELAISIGHEQNFCGMHDGKEEIWTNKARYLWMHNRIVNIQSSVTCHHRSLVLLQIEIPSLSLCSISSTYKLLRVLILSNSSIESVPDELVELFNLRLLDLRDTNVEELPKSIGRLQNLQTMDIVDTKIKILPKGVGKLKKLRHMFISSGRQAPDGIFNLNCLQSLSRIGINDDTIRKVGSLTQLRHLGIENVKRNHGKELSASLQKMKALLHLSVRVKSEEEIIDLDAVYSPPAHLKYLKLEGRLERLPPWIGSLQNLAHLMLQMSHLKEDPLSSLEALPNLISLRLRMAYVGEELCFRHGCFLKLKALAISEILKLNLIKIENGSMTCIETLHLMKCPELKRIPEGMQYLTTLQELFLVGMSEELIQRIKAGRERVNLLHIPFIRYYNTREEFVENIYIQAAIGEEEENEKEGGVYALLNLMAL</sequence>
<dbReference type="SUPFAM" id="SSF52540">
    <property type="entry name" value="P-loop containing nucleoside triphosphate hydrolases"/>
    <property type="match status" value="1"/>
</dbReference>
<dbReference type="FunFam" id="1.10.10.10:FF:000322">
    <property type="entry name" value="Probable disease resistance protein At1g63360"/>
    <property type="match status" value="1"/>
</dbReference>
<dbReference type="Gene3D" id="3.80.10.10">
    <property type="entry name" value="Ribonuclease Inhibitor"/>
    <property type="match status" value="1"/>
</dbReference>